<dbReference type="InterPro" id="IPR006638">
    <property type="entry name" value="Elp3/MiaA/NifB-like_rSAM"/>
</dbReference>
<dbReference type="InterPro" id="IPR010723">
    <property type="entry name" value="HemN_C"/>
</dbReference>
<evidence type="ECO:0000256" key="2">
    <source>
        <dbReference type="ARBA" id="ARBA00006100"/>
    </source>
</evidence>
<dbReference type="GO" id="GO:0006779">
    <property type="term" value="P:porphyrin-containing compound biosynthetic process"/>
    <property type="evidence" value="ECO:0007669"/>
    <property type="project" value="InterPro"/>
</dbReference>
<comment type="function">
    <text evidence="10">Probably acts as a heme chaperone, transferring heme to an unknown acceptor. Binds one molecule of heme per monomer, possibly covalently. Binds 1 [4Fe-4S] cluster. The cluster is coordinated with 3 cysteines and an exchangeable S-adenosyl-L-methionine.</text>
</comment>
<dbReference type="InterPro" id="IPR034505">
    <property type="entry name" value="Coproporphyrinogen-III_oxidase"/>
</dbReference>
<evidence type="ECO:0000256" key="3">
    <source>
        <dbReference type="ARBA" id="ARBA00017228"/>
    </source>
</evidence>
<dbReference type="CDD" id="cd01335">
    <property type="entry name" value="Radical_SAM"/>
    <property type="match status" value="1"/>
</dbReference>
<dbReference type="SUPFAM" id="SSF102114">
    <property type="entry name" value="Radical SAM enzymes"/>
    <property type="match status" value="1"/>
</dbReference>
<evidence type="ECO:0000256" key="10">
    <source>
        <dbReference type="RuleBase" id="RU364116"/>
    </source>
</evidence>
<dbReference type="PANTHER" id="PTHR13932">
    <property type="entry name" value="COPROPORPHYRINIGEN III OXIDASE"/>
    <property type="match status" value="1"/>
</dbReference>
<dbReference type="GO" id="GO:0051539">
    <property type="term" value="F:4 iron, 4 sulfur cluster binding"/>
    <property type="evidence" value="ECO:0007669"/>
    <property type="project" value="UniProtKB-UniRule"/>
</dbReference>
<dbReference type="InterPro" id="IPR013785">
    <property type="entry name" value="Aldolase_TIM"/>
</dbReference>
<comment type="similarity">
    <text evidence="2">Belongs to the anaerobic coproporphyrinogen-III oxidase family. HemW subfamily.</text>
</comment>
<dbReference type="EMBL" id="JACHEK010000005">
    <property type="protein sequence ID" value="MBB6144892.1"/>
    <property type="molecule type" value="Genomic_DNA"/>
</dbReference>
<protein>
    <recommendedName>
        <fullName evidence="3 10">Heme chaperone HemW</fullName>
    </recommendedName>
</protein>
<keyword evidence="10" id="KW-0963">Cytoplasm</keyword>
<dbReference type="PANTHER" id="PTHR13932:SF5">
    <property type="entry name" value="RADICAL S-ADENOSYL METHIONINE DOMAIN-CONTAINING PROTEIN 1, MITOCHONDRIAL"/>
    <property type="match status" value="1"/>
</dbReference>
<organism evidence="13 14">
    <name type="scientific">Silvibacterium bohemicum</name>
    <dbReference type="NCBI Taxonomy" id="1577686"/>
    <lineage>
        <taxon>Bacteria</taxon>
        <taxon>Pseudomonadati</taxon>
        <taxon>Acidobacteriota</taxon>
        <taxon>Terriglobia</taxon>
        <taxon>Terriglobales</taxon>
        <taxon>Acidobacteriaceae</taxon>
        <taxon>Silvibacterium</taxon>
    </lineage>
</organism>
<keyword evidence="13" id="KW-0560">Oxidoreductase</keyword>
<comment type="caution">
    <text evidence="13">The sequence shown here is derived from an EMBL/GenBank/DDBJ whole genome shotgun (WGS) entry which is preliminary data.</text>
</comment>
<evidence type="ECO:0000256" key="8">
    <source>
        <dbReference type="ARBA" id="ARBA00023014"/>
    </source>
</evidence>
<sequence length="394" mass="43157">MESLGVYVSIPFCKSKCTYCNFASGVFPLASMDRYIDRLEEDLRSIRSRAAGWKATVPEIVDTIYLGGGTPSLLSPQQMQRLFAAIRREFVVLPGAEITVECAPGQVEDATLASMVECGVNRISFGVQSFVDAEAKHTGRLHTCEVALRDVERVRDAGIPHINLDLIAGLPGQTPDSWRRSLEMLVGANVDHASVYMLEVDDDSRLGREMGSGGLKYYAPHVPSDDAIAEMYLAACSFLEQHGLNQYEISNFARAGAESRHNLKYWTRAPYLGLGLDAHSMLRSEGGAAVRFATGDELQPFLDTPGGGEARTLSSQEEMEEAWFLGLRLNRGVDLAAMRAEFGAAATGEFESVLVDLECDSLIAWIGDRVSLTERGRLMSNEVFARFLLEPAVS</sequence>
<feature type="coiled-coil region" evidence="11">
    <location>
        <begin position="29"/>
        <end position="56"/>
    </location>
</feature>
<dbReference type="SFLD" id="SFLDF00562">
    <property type="entry name" value="HemN-like__clustered_with_heat"/>
    <property type="match status" value="1"/>
</dbReference>
<dbReference type="SFLD" id="SFLDG01065">
    <property type="entry name" value="anaerobic_coproporphyrinogen-I"/>
    <property type="match status" value="1"/>
</dbReference>
<keyword evidence="8 10" id="KW-0411">Iron-sulfur</keyword>
<dbReference type="NCBIfam" id="TIGR00539">
    <property type="entry name" value="hemN_rel"/>
    <property type="match status" value="1"/>
</dbReference>
<dbReference type="PROSITE" id="PS51918">
    <property type="entry name" value="RADICAL_SAM"/>
    <property type="match status" value="1"/>
</dbReference>
<dbReference type="InterPro" id="IPR007197">
    <property type="entry name" value="rSAM"/>
</dbReference>
<dbReference type="SMART" id="SM00729">
    <property type="entry name" value="Elp3"/>
    <property type="match status" value="1"/>
</dbReference>
<dbReference type="AlphaFoldDB" id="A0A841JU15"/>
<evidence type="ECO:0000256" key="11">
    <source>
        <dbReference type="SAM" id="Coils"/>
    </source>
</evidence>
<keyword evidence="7 10" id="KW-0408">Iron</keyword>
<dbReference type="SFLD" id="SFLDG01082">
    <property type="entry name" value="B12-binding_domain_containing"/>
    <property type="match status" value="1"/>
</dbReference>
<gene>
    <name evidence="13" type="ORF">HNQ77_002848</name>
</gene>
<evidence type="ECO:0000259" key="12">
    <source>
        <dbReference type="PROSITE" id="PS51918"/>
    </source>
</evidence>
<reference evidence="13 14" key="1">
    <citation type="submission" date="2020-08" db="EMBL/GenBank/DDBJ databases">
        <title>Genomic Encyclopedia of Type Strains, Phase IV (KMG-IV): sequencing the most valuable type-strain genomes for metagenomic binning, comparative biology and taxonomic classification.</title>
        <authorList>
            <person name="Goeker M."/>
        </authorList>
    </citation>
    <scope>NUCLEOTIDE SEQUENCE [LARGE SCALE GENOMIC DNA]</scope>
    <source>
        <strain evidence="13 14">DSM 103733</strain>
    </source>
</reference>
<feature type="domain" description="Radical SAM core" evidence="12">
    <location>
        <begin position="1"/>
        <end position="245"/>
    </location>
</feature>
<dbReference type="GO" id="GO:0046872">
    <property type="term" value="F:metal ion binding"/>
    <property type="evidence" value="ECO:0007669"/>
    <property type="project" value="UniProtKB-UniRule"/>
</dbReference>
<proteinExistence type="inferred from homology"/>
<dbReference type="Pfam" id="PF04055">
    <property type="entry name" value="Radical_SAM"/>
    <property type="match status" value="1"/>
</dbReference>
<keyword evidence="6 10" id="KW-0479">Metal-binding</keyword>
<dbReference type="RefSeq" id="WP_050059557.1">
    <property type="nucleotide sequence ID" value="NZ_JACHEK010000005.1"/>
</dbReference>
<keyword evidence="9 10" id="KW-0143">Chaperone</keyword>
<evidence type="ECO:0000313" key="13">
    <source>
        <dbReference type="EMBL" id="MBB6144892.1"/>
    </source>
</evidence>
<comment type="cofactor">
    <cofactor evidence="1">
        <name>[4Fe-4S] cluster</name>
        <dbReference type="ChEBI" id="CHEBI:49883"/>
    </cofactor>
</comment>
<dbReference type="Gene3D" id="3.20.20.70">
    <property type="entry name" value="Aldolase class I"/>
    <property type="match status" value="1"/>
</dbReference>
<evidence type="ECO:0000313" key="14">
    <source>
        <dbReference type="Proteomes" id="UP000538666"/>
    </source>
</evidence>
<comment type="subcellular location">
    <subcellularLocation>
        <location evidence="10">Cytoplasm</location>
    </subcellularLocation>
</comment>
<dbReference type="Pfam" id="PF06969">
    <property type="entry name" value="HemN_C"/>
    <property type="match status" value="1"/>
</dbReference>
<keyword evidence="5 10" id="KW-0949">S-adenosyl-L-methionine</keyword>
<evidence type="ECO:0000256" key="9">
    <source>
        <dbReference type="ARBA" id="ARBA00023186"/>
    </source>
</evidence>
<dbReference type="Proteomes" id="UP000538666">
    <property type="component" value="Unassembled WGS sequence"/>
</dbReference>
<evidence type="ECO:0000256" key="1">
    <source>
        <dbReference type="ARBA" id="ARBA00001966"/>
    </source>
</evidence>
<keyword evidence="14" id="KW-1185">Reference proteome</keyword>
<dbReference type="OrthoDB" id="9808022at2"/>
<keyword evidence="4 10" id="KW-0349">Heme</keyword>
<evidence type="ECO:0000256" key="5">
    <source>
        <dbReference type="ARBA" id="ARBA00022691"/>
    </source>
</evidence>
<keyword evidence="10" id="KW-0004">4Fe-4S</keyword>
<name>A0A841JU15_9BACT</name>
<accession>A0A841JU15</accession>
<dbReference type="GO" id="GO:0004109">
    <property type="term" value="F:coproporphyrinogen oxidase activity"/>
    <property type="evidence" value="ECO:0007669"/>
    <property type="project" value="InterPro"/>
</dbReference>
<evidence type="ECO:0000256" key="6">
    <source>
        <dbReference type="ARBA" id="ARBA00022723"/>
    </source>
</evidence>
<evidence type="ECO:0000256" key="4">
    <source>
        <dbReference type="ARBA" id="ARBA00022617"/>
    </source>
</evidence>
<dbReference type="SFLD" id="SFLDS00029">
    <property type="entry name" value="Radical_SAM"/>
    <property type="match status" value="1"/>
</dbReference>
<dbReference type="InterPro" id="IPR058240">
    <property type="entry name" value="rSAM_sf"/>
</dbReference>
<evidence type="ECO:0000256" key="7">
    <source>
        <dbReference type="ARBA" id="ARBA00023004"/>
    </source>
</evidence>
<dbReference type="GO" id="GO:0005737">
    <property type="term" value="C:cytoplasm"/>
    <property type="evidence" value="ECO:0007669"/>
    <property type="project" value="UniProtKB-SubCell"/>
</dbReference>
<keyword evidence="11" id="KW-0175">Coiled coil</keyword>
<dbReference type="InterPro" id="IPR004559">
    <property type="entry name" value="HemW-like"/>
</dbReference>